<protein>
    <recommendedName>
        <fullName evidence="5">BZIP domain-containing protein</fullName>
    </recommendedName>
</protein>
<evidence type="ECO:0008006" key="5">
    <source>
        <dbReference type="Google" id="ProtNLM"/>
    </source>
</evidence>
<keyword evidence="1" id="KW-0175">Coiled coil</keyword>
<feature type="region of interest" description="Disordered" evidence="2">
    <location>
        <begin position="83"/>
        <end position="118"/>
    </location>
</feature>
<name>A0ABN9T932_9DINO</name>
<dbReference type="EMBL" id="CAUYUJ010014471">
    <property type="protein sequence ID" value="CAK0841637.1"/>
    <property type="molecule type" value="Genomic_DNA"/>
</dbReference>
<evidence type="ECO:0000256" key="2">
    <source>
        <dbReference type="SAM" id="MobiDB-lite"/>
    </source>
</evidence>
<evidence type="ECO:0000313" key="4">
    <source>
        <dbReference type="Proteomes" id="UP001189429"/>
    </source>
</evidence>
<organism evidence="3 4">
    <name type="scientific">Prorocentrum cordatum</name>
    <dbReference type="NCBI Taxonomy" id="2364126"/>
    <lineage>
        <taxon>Eukaryota</taxon>
        <taxon>Sar</taxon>
        <taxon>Alveolata</taxon>
        <taxon>Dinophyceae</taxon>
        <taxon>Prorocentrales</taxon>
        <taxon>Prorocentraceae</taxon>
        <taxon>Prorocentrum</taxon>
    </lineage>
</organism>
<comment type="caution">
    <text evidence="3">The sequence shown here is derived from an EMBL/GenBank/DDBJ whole genome shotgun (WGS) entry which is preliminary data.</text>
</comment>
<sequence>MEPVLSDLLMASNCEAETLFETSLEEIKSKPQDQRGEIASRLVAMERARLRRPGRQTGQELPNEVVKACKQVLGELGSFITEGLPSESVSSSGGSDRDEAPRLRGQNTNNPGLPACPSDLPVNSVVEVVLSPWAIADDQEKEQQYGIRASPKKSLHSMTMDLQHWRIDSWSSTPANSVRELGSTLTVSGFLNTIFVFTRLFVAALKGNIRIPPDPHSLNIDMSDQSKPGPSDQLKDVFIFIHSVENRPSLKRIASDSSWEVDSMHGRCAPCSAAWWKHYQGTRSCVVAQPQLQSVSSRPGVSMHNPGYLDGPAQARRRRIDATEEEFDYPARAPGAANPKKRIKRLENQLAHARKKARVAKQALQCAVRAKSCGRITNLWRIKVALVGPQTSLQTLSHWCRDFPPTEAQEFGYPQNQWALVRAPPSAAQSLEPTRIVVD</sequence>
<dbReference type="Proteomes" id="UP001189429">
    <property type="component" value="Unassembled WGS sequence"/>
</dbReference>
<evidence type="ECO:0000313" key="3">
    <source>
        <dbReference type="EMBL" id="CAK0841637.1"/>
    </source>
</evidence>
<accession>A0ABN9T932</accession>
<evidence type="ECO:0000256" key="1">
    <source>
        <dbReference type="SAM" id="Coils"/>
    </source>
</evidence>
<keyword evidence="4" id="KW-1185">Reference proteome</keyword>
<feature type="coiled-coil region" evidence="1">
    <location>
        <begin position="336"/>
        <end position="363"/>
    </location>
</feature>
<proteinExistence type="predicted"/>
<gene>
    <name evidence="3" type="ORF">PCOR1329_LOCUS36799</name>
</gene>
<reference evidence="3" key="1">
    <citation type="submission" date="2023-10" db="EMBL/GenBank/DDBJ databases">
        <authorList>
            <person name="Chen Y."/>
            <person name="Shah S."/>
            <person name="Dougan E. K."/>
            <person name="Thang M."/>
            <person name="Chan C."/>
        </authorList>
    </citation>
    <scope>NUCLEOTIDE SEQUENCE [LARGE SCALE GENOMIC DNA]</scope>
</reference>